<dbReference type="Proteomes" id="UP000027138">
    <property type="component" value="Unassembled WGS sequence"/>
</dbReference>
<dbReference type="InterPro" id="IPR057192">
    <property type="entry name" value="DUF7870"/>
</dbReference>
<name>A0A067KZ32_JATCU</name>
<accession>A0A067KZ32</accession>
<keyword evidence="1" id="KW-0812">Transmembrane</keyword>
<dbReference type="Pfam" id="PF25276">
    <property type="entry name" value="DUF7870"/>
    <property type="match status" value="1"/>
</dbReference>
<dbReference type="STRING" id="180498.A0A067KZ32"/>
<organism evidence="3 4">
    <name type="scientific">Jatropha curcas</name>
    <name type="common">Barbados nut</name>
    <dbReference type="NCBI Taxonomy" id="180498"/>
    <lineage>
        <taxon>Eukaryota</taxon>
        <taxon>Viridiplantae</taxon>
        <taxon>Streptophyta</taxon>
        <taxon>Embryophyta</taxon>
        <taxon>Tracheophyta</taxon>
        <taxon>Spermatophyta</taxon>
        <taxon>Magnoliopsida</taxon>
        <taxon>eudicotyledons</taxon>
        <taxon>Gunneridae</taxon>
        <taxon>Pentapetalae</taxon>
        <taxon>rosids</taxon>
        <taxon>fabids</taxon>
        <taxon>Malpighiales</taxon>
        <taxon>Euphorbiaceae</taxon>
        <taxon>Crotonoideae</taxon>
        <taxon>Jatropheae</taxon>
        <taxon>Jatropha</taxon>
    </lineage>
</organism>
<sequence length="427" mass="48425">MSIQLQQEFQSSKCLIKMKALPSTCSNGDTYLIIKLPHSRLLKLFARLIVLAFIFVSFPLFGNIFGLHFPSLSLPTVIQPAKLNPLHLDLLPSLSRDLANEGLIKTGDKAVFISNGDGGDDAIYSSQILNDNYNVDFISISELDKETIISNESLDFAIIYSFNVVQESQEFIDRALKIGGISVIRLIHHDPSFVFNKPYNYKLVYIRRFQSTIVIALRKTAFSSHNHIDFSSQRKLFAYRSEARHAALNNLEDVLLEPPRSASGKSSRYLKKTRYLPDLLGDSLEGYPRRVFIDVGLPEKEGGSGTGWFAKNYPTRNLDFEVYKIETLPESWPGKELPQVEEIGMSGWLRKNVKEEDYVVMKAEAEVVEEMMKSKAIRLVDELFMECKPRGHGGKGNNCGGRRAYWECLALYGRLRDEGIGVHQWWG</sequence>
<feature type="transmembrane region" description="Helical" evidence="1">
    <location>
        <begin position="44"/>
        <end position="69"/>
    </location>
</feature>
<dbReference type="PANTHER" id="PTHR33597">
    <property type="entry name" value="OS02G0760400 PROTEIN"/>
    <property type="match status" value="1"/>
</dbReference>
<keyword evidence="4" id="KW-1185">Reference proteome</keyword>
<feature type="domain" description="DUF7870" evidence="2">
    <location>
        <begin position="248"/>
        <end position="426"/>
    </location>
</feature>
<dbReference type="EMBL" id="KK914318">
    <property type="protein sequence ID" value="KDP41466.1"/>
    <property type="molecule type" value="Genomic_DNA"/>
</dbReference>
<dbReference type="OrthoDB" id="1919622at2759"/>
<proteinExistence type="predicted"/>
<dbReference type="AlphaFoldDB" id="A0A067KZ32"/>
<evidence type="ECO:0000256" key="1">
    <source>
        <dbReference type="SAM" id="Phobius"/>
    </source>
</evidence>
<gene>
    <name evidence="3" type="ORF">JCGZ_15873</name>
</gene>
<evidence type="ECO:0000259" key="2">
    <source>
        <dbReference type="Pfam" id="PF25276"/>
    </source>
</evidence>
<keyword evidence="1" id="KW-0472">Membrane</keyword>
<keyword evidence="1" id="KW-1133">Transmembrane helix</keyword>
<evidence type="ECO:0000313" key="4">
    <source>
        <dbReference type="Proteomes" id="UP000027138"/>
    </source>
</evidence>
<dbReference type="PANTHER" id="PTHR33597:SF11">
    <property type="entry name" value="OS07G0620600 PROTEIN"/>
    <property type="match status" value="1"/>
</dbReference>
<protein>
    <recommendedName>
        <fullName evidence="2">DUF7870 domain-containing protein</fullName>
    </recommendedName>
</protein>
<evidence type="ECO:0000313" key="3">
    <source>
        <dbReference type="EMBL" id="KDP41466.1"/>
    </source>
</evidence>
<reference evidence="3 4" key="1">
    <citation type="journal article" date="2014" name="PLoS ONE">
        <title>Global Analysis of Gene Expression Profiles in Physic Nut (Jatropha curcas L.) Seedlings Exposed to Salt Stress.</title>
        <authorList>
            <person name="Zhang L."/>
            <person name="Zhang C."/>
            <person name="Wu P."/>
            <person name="Chen Y."/>
            <person name="Li M."/>
            <person name="Jiang H."/>
            <person name="Wu G."/>
        </authorList>
    </citation>
    <scope>NUCLEOTIDE SEQUENCE [LARGE SCALE GENOMIC DNA]</scope>
    <source>
        <strain evidence="4">cv. GZQX0401</strain>
        <tissue evidence="3">Young leaves</tissue>
    </source>
</reference>